<evidence type="ECO:0000313" key="1">
    <source>
        <dbReference type="EMBL" id="PJJ81225.1"/>
    </source>
</evidence>
<name>A0A2M9D682_9MICO</name>
<dbReference type="RefSeq" id="WP_147433334.1">
    <property type="nucleotide sequence ID" value="NZ_BMZU01000001.1"/>
</dbReference>
<reference evidence="1 2" key="1">
    <citation type="submission" date="2017-11" db="EMBL/GenBank/DDBJ databases">
        <title>Genomic Encyclopedia of Archaeal and Bacterial Type Strains, Phase II (KMG-II): From Individual Species to Whole Genera.</title>
        <authorList>
            <person name="Goeker M."/>
        </authorList>
    </citation>
    <scope>NUCLEOTIDE SEQUENCE [LARGE SCALE GENOMIC DNA]</scope>
    <source>
        <strain evidence="1 2">DSM 16400</strain>
    </source>
</reference>
<protein>
    <submittedName>
        <fullName evidence="1">Uncharacterized protein</fullName>
    </submittedName>
</protein>
<gene>
    <name evidence="1" type="ORF">CLV85_0396</name>
</gene>
<dbReference type="AlphaFoldDB" id="A0A2M9D682"/>
<accession>A0A2M9D682</accession>
<dbReference type="Proteomes" id="UP000231742">
    <property type="component" value="Unassembled WGS sequence"/>
</dbReference>
<organism evidence="1 2">
    <name type="scientific">Salinibacterium amurskyense</name>
    <dbReference type="NCBI Taxonomy" id="205941"/>
    <lineage>
        <taxon>Bacteria</taxon>
        <taxon>Bacillati</taxon>
        <taxon>Actinomycetota</taxon>
        <taxon>Actinomycetes</taxon>
        <taxon>Micrococcales</taxon>
        <taxon>Microbacteriaceae</taxon>
        <taxon>Salinibacterium</taxon>
    </lineage>
</organism>
<dbReference type="EMBL" id="PGFH01000001">
    <property type="protein sequence ID" value="PJJ81225.1"/>
    <property type="molecule type" value="Genomic_DNA"/>
</dbReference>
<proteinExistence type="predicted"/>
<keyword evidence="2" id="KW-1185">Reference proteome</keyword>
<sequence>MVGMSGTPEGSDELTKEYAELEESEFMLAPRRYDPDNLAAGKKLNAAKLHKALLAMDESLGGGGTITDPAEWVTQETTDLALSDFAGVTIFAEDGAVRAVGIELGSPTKQQWRTLYPQLRRLGRTLWVHFAHAESETWASNRE</sequence>
<evidence type="ECO:0000313" key="2">
    <source>
        <dbReference type="Proteomes" id="UP000231742"/>
    </source>
</evidence>
<comment type="caution">
    <text evidence="1">The sequence shown here is derived from an EMBL/GenBank/DDBJ whole genome shotgun (WGS) entry which is preliminary data.</text>
</comment>